<protein>
    <submittedName>
        <fullName evidence="6">Eukaryotic translation initiation factor 4H-like isoform X1</fullName>
    </submittedName>
</protein>
<dbReference type="Pfam" id="PF00076">
    <property type="entry name" value="RRM_1"/>
    <property type="match status" value="1"/>
</dbReference>
<feature type="domain" description="RRM" evidence="4">
    <location>
        <begin position="37"/>
        <end position="114"/>
    </location>
</feature>
<dbReference type="InterPro" id="IPR000504">
    <property type="entry name" value="RRM_dom"/>
</dbReference>
<gene>
    <name evidence="6" type="primary">LOC113395551</name>
</gene>
<evidence type="ECO:0000313" key="6">
    <source>
        <dbReference type="RefSeq" id="XP_026488943.1"/>
    </source>
</evidence>
<dbReference type="PANTHER" id="PTHR23236">
    <property type="entry name" value="EUKARYOTIC TRANSLATION INITIATION FACTOR 4B/4H"/>
    <property type="match status" value="1"/>
</dbReference>
<feature type="compositionally biased region" description="Polar residues" evidence="3">
    <location>
        <begin position="285"/>
        <end position="294"/>
    </location>
</feature>
<accession>A0A8B8HVQ3</accession>
<evidence type="ECO:0000256" key="1">
    <source>
        <dbReference type="ARBA" id="ARBA00022884"/>
    </source>
</evidence>
<dbReference type="SMART" id="SM00360">
    <property type="entry name" value="RRM"/>
    <property type="match status" value="1"/>
</dbReference>
<evidence type="ECO:0000313" key="5">
    <source>
        <dbReference type="Proteomes" id="UP001652626"/>
    </source>
</evidence>
<dbReference type="Proteomes" id="UP001652626">
    <property type="component" value="Chromosome 21"/>
</dbReference>
<dbReference type="GO" id="GO:0003723">
    <property type="term" value="F:RNA binding"/>
    <property type="evidence" value="ECO:0007669"/>
    <property type="project" value="UniProtKB-UniRule"/>
</dbReference>
<feature type="compositionally biased region" description="Basic and acidic residues" evidence="3">
    <location>
        <begin position="300"/>
        <end position="312"/>
    </location>
</feature>
<dbReference type="OMA" id="GPEDRGM"/>
<feature type="compositionally biased region" description="Gly residues" evidence="3">
    <location>
        <begin position="143"/>
        <end position="164"/>
    </location>
</feature>
<feature type="compositionally biased region" description="Pro residues" evidence="3">
    <location>
        <begin position="243"/>
        <end position="253"/>
    </location>
</feature>
<dbReference type="GeneID" id="113395551"/>
<feature type="region of interest" description="Disordered" evidence="3">
    <location>
        <begin position="116"/>
        <end position="312"/>
    </location>
</feature>
<dbReference type="CTD" id="49809"/>
<dbReference type="OrthoDB" id="48651at2759"/>
<dbReference type="RefSeq" id="XP_026488943.1">
    <property type="nucleotide sequence ID" value="XM_026633158.2"/>
</dbReference>
<keyword evidence="5" id="KW-1185">Reference proteome</keyword>
<dbReference type="AlphaFoldDB" id="A0A8B8HVQ3"/>
<feature type="compositionally biased region" description="Basic and acidic residues" evidence="3">
    <location>
        <begin position="116"/>
        <end position="142"/>
    </location>
</feature>
<evidence type="ECO:0000259" key="4">
    <source>
        <dbReference type="PROSITE" id="PS50102"/>
    </source>
</evidence>
<evidence type="ECO:0000256" key="3">
    <source>
        <dbReference type="SAM" id="MobiDB-lite"/>
    </source>
</evidence>
<proteinExistence type="predicted"/>
<dbReference type="Gene3D" id="3.30.70.330">
    <property type="match status" value="1"/>
</dbReference>
<name>A0A8B8HVQ3_VANTA</name>
<dbReference type="InterPro" id="IPR012677">
    <property type="entry name" value="Nucleotide-bd_a/b_plait_sf"/>
</dbReference>
<dbReference type="PROSITE" id="PS50102">
    <property type="entry name" value="RRM"/>
    <property type="match status" value="1"/>
</dbReference>
<reference evidence="6" key="1">
    <citation type="submission" date="2025-08" db="UniProtKB">
        <authorList>
            <consortium name="RefSeq"/>
        </authorList>
    </citation>
    <scope>IDENTIFICATION</scope>
    <source>
        <tissue evidence="6">Whole body</tissue>
    </source>
</reference>
<sequence length="312" mass="33308">MFLNMAGRSGFDDGNLRDYGGGRRTVGGRQLPTEPPYKAYVGNLPSGIIQGDMNRIFPDLAIKNVRLVMDKETDKFKGFCYVEFEYLEDLVKAIEMNGSLNVDGKFVKIDVAEDKRSDRGGGFDRGRRDGGRDGPREGREGRGGGGGGGGGGAGGGGGGGGGGGFRREGRGTYEHFDAAERRAPRTQGGGGFTHDAAERERGGGSSGERWNDRGERWSGDRAARGASEESRSGEWSRMGRAGPAPPARAPPPRRNFDDMPAARPDTSGRPKLKLEPRTVKEPVNSLASTSQASSIFGGARPREERLKELAGE</sequence>
<dbReference type="InterPro" id="IPR035979">
    <property type="entry name" value="RBD_domain_sf"/>
</dbReference>
<organism evidence="5 6">
    <name type="scientific">Vanessa tameamea</name>
    <name type="common">Kamehameha butterfly</name>
    <dbReference type="NCBI Taxonomy" id="334116"/>
    <lineage>
        <taxon>Eukaryota</taxon>
        <taxon>Metazoa</taxon>
        <taxon>Ecdysozoa</taxon>
        <taxon>Arthropoda</taxon>
        <taxon>Hexapoda</taxon>
        <taxon>Insecta</taxon>
        <taxon>Pterygota</taxon>
        <taxon>Neoptera</taxon>
        <taxon>Endopterygota</taxon>
        <taxon>Lepidoptera</taxon>
        <taxon>Glossata</taxon>
        <taxon>Ditrysia</taxon>
        <taxon>Papilionoidea</taxon>
        <taxon>Nymphalidae</taxon>
        <taxon>Nymphalinae</taxon>
        <taxon>Vanessa</taxon>
    </lineage>
</organism>
<feature type="compositionally biased region" description="Basic and acidic residues" evidence="3">
    <location>
        <begin position="266"/>
        <end position="280"/>
    </location>
</feature>
<evidence type="ECO:0000256" key="2">
    <source>
        <dbReference type="PROSITE-ProRule" id="PRU00176"/>
    </source>
</evidence>
<feature type="compositionally biased region" description="Basic and acidic residues" evidence="3">
    <location>
        <begin position="165"/>
        <end position="183"/>
    </location>
</feature>
<dbReference type="FunFam" id="3.30.70.330:FF:000414">
    <property type="entry name" value="Eukaryotic translation initiation factor 4H"/>
    <property type="match status" value="1"/>
</dbReference>
<feature type="compositionally biased region" description="Basic and acidic residues" evidence="3">
    <location>
        <begin position="209"/>
        <end position="234"/>
    </location>
</feature>
<dbReference type="SUPFAM" id="SSF54928">
    <property type="entry name" value="RNA-binding domain, RBD"/>
    <property type="match status" value="1"/>
</dbReference>
<keyword evidence="1 2" id="KW-0694">RNA-binding</keyword>
<dbReference type="PANTHER" id="PTHR23236:SF11">
    <property type="entry name" value="EUKARYOTIC TRANSLATION INITIATION FACTOR 4H"/>
    <property type="match status" value="1"/>
</dbReference>